<reference evidence="2" key="2">
    <citation type="submission" date="2013-04" db="UniProtKB">
        <authorList>
            <consortium name="EnsemblPlants"/>
        </authorList>
    </citation>
    <scope>IDENTIFICATION</scope>
</reference>
<organism evidence="2">
    <name type="scientific">Oryza brachyantha</name>
    <name type="common">malo sina</name>
    <dbReference type="NCBI Taxonomy" id="4533"/>
    <lineage>
        <taxon>Eukaryota</taxon>
        <taxon>Viridiplantae</taxon>
        <taxon>Streptophyta</taxon>
        <taxon>Embryophyta</taxon>
        <taxon>Tracheophyta</taxon>
        <taxon>Spermatophyta</taxon>
        <taxon>Magnoliopsida</taxon>
        <taxon>Liliopsida</taxon>
        <taxon>Poales</taxon>
        <taxon>Poaceae</taxon>
        <taxon>BOP clade</taxon>
        <taxon>Oryzoideae</taxon>
        <taxon>Oryzeae</taxon>
        <taxon>Oryzinae</taxon>
        <taxon>Oryza</taxon>
    </lineage>
</organism>
<evidence type="ECO:0000313" key="3">
    <source>
        <dbReference type="Proteomes" id="UP000006038"/>
    </source>
</evidence>
<dbReference type="HOGENOM" id="CLU_134098_0_0_1"/>
<evidence type="ECO:0000256" key="1">
    <source>
        <dbReference type="SAM" id="MobiDB-lite"/>
    </source>
</evidence>
<dbReference type="EnsemblPlants" id="OB08G28630.1">
    <property type="protein sequence ID" value="OB08G28630.1"/>
    <property type="gene ID" value="OB08G28630"/>
</dbReference>
<accession>J3MUT2</accession>
<dbReference type="Gramene" id="OB08G28630.1">
    <property type="protein sequence ID" value="OB08G28630.1"/>
    <property type="gene ID" value="OB08G28630"/>
</dbReference>
<evidence type="ECO:0000313" key="2">
    <source>
        <dbReference type="EnsemblPlants" id="OB08G28630.1"/>
    </source>
</evidence>
<feature type="compositionally biased region" description="Pro residues" evidence="1">
    <location>
        <begin position="45"/>
        <end position="58"/>
    </location>
</feature>
<reference evidence="2" key="1">
    <citation type="journal article" date="2013" name="Nat. Commun.">
        <title>Whole-genome sequencing of Oryza brachyantha reveals mechanisms underlying Oryza genome evolution.</title>
        <authorList>
            <person name="Chen J."/>
            <person name="Huang Q."/>
            <person name="Gao D."/>
            <person name="Wang J."/>
            <person name="Lang Y."/>
            <person name="Liu T."/>
            <person name="Li B."/>
            <person name="Bai Z."/>
            <person name="Luis Goicoechea J."/>
            <person name="Liang C."/>
            <person name="Chen C."/>
            <person name="Zhang W."/>
            <person name="Sun S."/>
            <person name="Liao Y."/>
            <person name="Zhang X."/>
            <person name="Yang L."/>
            <person name="Song C."/>
            <person name="Wang M."/>
            <person name="Shi J."/>
            <person name="Liu G."/>
            <person name="Liu J."/>
            <person name="Zhou H."/>
            <person name="Zhou W."/>
            <person name="Yu Q."/>
            <person name="An N."/>
            <person name="Chen Y."/>
            <person name="Cai Q."/>
            <person name="Wang B."/>
            <person name="Liu B."/>
            <person name="Min J."/>
            <person name="Huang Y."/>
            <person name="Wu H."/>
            <person name="Li Z."/>
            <person name="Zhang Y."/>
            <person name="Yin Y."/>
            <person name="Song W."/>
            <person name="Jiang J."/>
            <person name="Jackson S.A."/>
            <person name="Wing R.A."/>
            <person name="Wang J."/>
            <person name="Chen M."/>
        </authorList>
    </citation>
    <scope>NUCLEOTIDE SEQUENCE [LARGE SCALE GENOMIC DNA]</scope>
    <source>
        <strain evidence="2">cv. IRGC 101232</strain>
    </source>
</reference>
<dbReference type="OMA" id="PSHYDCH"/>
<dbReference type="AlphaFoldDB" id="J3MUT2"/>
<dbReference type="eggNOG" id="ENOG502R5QE">
    <property type="taxonomic scope" value="Eukaryota"/>
</dbReference>
<keyword evidence="3" id="KW-1185">Reference proteome</keyword>
<dbReference type="Proteomes" id="UP000006038">
    <property type="component" value="Chromosome 8"/>
</dbReference>
<name>J3MUT2_ORYBR</name>
<sequence>MGLKTVLMGFQPVRGRDSEGIRNLGHTHTHLHPVLCSLPRAIHPPMGPYPPPHQPPPGYQGYFNHGQQPYYPPPPPPPYEHCHHHCGDEGSGVGFLQGW</sequence>
<protein>
    <submittedName>
        <fullName evidence="2">Uncharacterized protein</fullName>
    </submittedName>
</protein>
<feature type="region of interest" description="Disordered" evidence="1">
    <location>
        <begin position="45"/>
        <end position="76"/>
    </location>
</feature>
<proteinExistence type="predicted"/>